<feature type="transmembrane region" description="Helical" evidence="13">
    <location>
        <begin position="184"/>
        <end position="204"/>
    </location>
</feature>
<keyword evidence="9 13" id="KW-1133">Transmembrane helix</keyword>
<dbReference type="STRING" id="91928.A0A0D2B7X6"/>
<keyword evidence="11" id="KW-0325">Glycoprotein</keyword>
<evidence type="ECO:0000313" key="17">
    <source>
        <dbReference type="Proteomes" id="UP000053328"/>
    </source>
</evidence>
<dbReference type="InterPro" id="IPR003439">
    <property type="entry name" value="ABC_transporter-like_ATP-bd"/>
</dbReference>
<protein>
    <submittedName>
        <fullName evidence="16">Uncharacterized protein</fullName>
    </submittedName>
</protein>
<evidence type="ECO:0000256" key="2">
    <source>
        <dbReference type="ARBA" id="ARBA00004308"/>
    </source>
</evidence>
<dbReference type="Pfam" id="PF00664">
    <property type="entry name" value="ABC_membrane"/>
    <property type="match status" value="2"/>
</dbReference>
<evidence type="ECO:0000256" key="6">
    <source>
        <dbReference type="ARBA" id="ARBA00022737"/>
    </source>
</evidence>
<evidence type="ECO:0000256" key="1">
    <source>
        <dbReference type="ARBA" id="ARBA00004141"/>
    </source>
</evidence>
<feature type="region of interest" description="Disordered" evidence="12">
    <location>
        <begin position="1"/>
        <end position="36"/>
    </location>
</feature>
<evidence type="ECO:0000256" key="3">
    <source>
        <dbReference type="ARBA" id="ARBA00007577"/>
    </source>
</evidence>
<name>A0A0D2B7X6_9EURO</name>
<feature type="transmembrane region" description="Helical" evidence="13">
    <location>
        <begin position="210"/>
        <end position="231"/>
    </location>
</feature>
<dbReference type="InterPro" id="IPR036640">
    <property type="entry name" value="ABC1_TM_sf"/>
</dbReference>
<evidence type="ECO:0000256" key="7">
    <source>
        <dbReference type="ARBA" id="ARBA00022741"/>
    </source>
</evidence>
<keyword evidence="7" id="KW-0547">Nucleotide-binding</keyword>
<dbReference type="Pfam" id="PF00005">
    <property type="entry name" value="ABC_tran"/>
    <property type="match status" value="2"/>
</dbReference>
<evidence type="ECO:0000256" key="8">
    <source>
        <dbReference type="ARBA" id="ARBA00022840"/>
    </source>
</evidence>
<keyword evidence="8" id="KW-0067">ATP-binding</keyword>
<dbReference type="InterPro" id="IPR039421">
    <property type="entry name" value="Type_1_exporter"/>
</dbReference>
<keyword evidence="10 13" id="KW-0472">Membrane</keyword>
<feature type="transmembrane region" description="Helical" evidence="13">
    <location>
        <begin position="753"/>
        <end position="772"/>
    </location>
</feature>
<sequence length="1323" mass="146099">MAKAKDPSTSAESEAPTDDAAEETTIAVKDDEQREEKPKVGNYWRVLSHRTSTDSAGLLIGILCAVASGTALPLMNIVFGNLVGDFNGYFVPDSGVTESEFKSSVNKNALYIFALFIAKFGLTYVSMFCFRTTGLRISANLRLAYMKSLFSQPIKRLDEVSSGTVTNTITTSANTIQMSISDKLHSLFMSLALIISAYAVAFRYSWAMTLVTSSTLLFVLVVYSISTPIVLKQMQQLEKANERAASIAGEIFSSVRAVFSLGAEPALTRKYFSAVGDAKKHGLSMSMQMGIQLWPIYFSIYCSFALSFWFGLKLLREGHIDNISTVITVFFSILIVVGVLGTLVAPLILMQKAIGASTEFFAMIDSPSLSYEGLDESDVSSHQDIEFRDVSFAYPSRQHVPVLQGFDASFPNGKTTALVGPSGSGKSTIVALLERWYELRPDKDGEEEAHKSRAMNHGAIFVGGHNISDTKLKWWRLQIGLVQQEPFIFNDTILNNVSFGLLGTKWENESDELKRQRVENACKEAFADEFIRQLPDGYLTKVGESGIKLSGGQRQRLAIARSIIREPVILILDEATSSIDVRGEKIVQQALDRVSRNRTTIVIAHRLSTIRKADKIVVMRQGRKVEEGTHDTLLSIPDGVYAGLVHAQQLEAETAPPMTDADEGSIDAVERIDTIASTKQTAEVSATAYKRKGLIGSVGLFFYEQRRHWKIYVVLVAGVLGAAAGYPLQSYIFANLIEVFTYTGNKLKSRGDFWSLIFFILALGVGLCYFTLGYVSNYISVLVGTTYRLEYFQNILRNPIPFYDREGNSSGSLMGRLSTDPKVLQDLLGFNGIFPAIAVFNVIGCIAISFTYGWKLTVVVLFSAMPVILVAFMVRIRFDLTFEEWNNQVFSQSSQFANEAIGAFRTVTSLTMEDTIITKYQTLLRDQIRKSTRKATYAALVFALSDSLELCSIALTFWYGGQLLASHEYTTTQFFVIYIALIMGAQGAGQFLSFAPDLANATAAANRILDIRHEVAENKRKTSTRPHSTLTPSRTGAKIDFHNVTFQYPTRNTPIYRRLNISIPAGHFVAFVGPSGCGKTTVISLLERFYEPSEGTILFNDTDIRDLELSSYRRALSLVAQEPKLFDGTIRENLVLGLSDGEAALDDAKIVRACQAAEIHDFITSLPDGYATPLGINTQTSLSGGQKQRLCLARALLREPMLLLLDEATSSLDSQSEKLVQAAIENLAGQRSMTVIAVAHRLATIQKADLIFVFGESEVGTGSRILEHGTHHDLLRRRGAYWQMVSIELHNPLPIQYPPVLKSLVFCRSLGLSCFHPPSSAQN</sequence>
<feature type="domain" description="ABC transporter" evidence="14">
    <location>
        <begin position="1039"/>
        <end position="1287"/>
    </location>
</feature>
<dbReference type="RefSeq" id="XP_016235184.1">
    <property type="nucleotide sequence ID" value="XM_016382082.1"/>
</dbReference>
<dbReference type="GO" id="GO:0016887">
    <property type="term" value="F:ATP hydrolysis activity"/>
    <property type="evidence" value="ECO:0007669"/>
    <property type="project" value="InterPro"/>
</dbReference>
<proteinExistence type="inferred from homology"/>
<dbReference type="PROSITE" id="PS50929">
    <property type="entry name" value="ABC_TM1F"/>
    <property type="match status" value="2"/>
</dbReference>
<dbReference type="InterPro" id="IPR011527">
    <property type="entry name" value="ABC1_TM_dom"/>
</dbReference>
<evidence type="ECO:0000256" key="13">
    <source>
        <dbReference type="SAM" id="Phobius"/>
    </source>
</evidence>
<organism evidence="16 17">
    <name type="scientific">Exophiala spinifera</name>
    <dbReference type="NCBI Taxonomy" id="91928"/>
    <lineage>
        <taxon>Eukaryota</taxon>
        <taxon>Fungi</taxon>
        <taxon>Dikarya</taxon>
        <taxon>Ascomycota</taxon>
        <taxon>Pezizomycotina</taxon>
        <taxon>Eurotiomycetes</taxon>
        <taxon>Chaetothyriomycetidae</taxon>
        <taxon>Chaetothyriales</taxon>
        <taxon>Herpotrichiellaceae</taxon>
        <taxon>Exophiala</taxon>
    </lineage>
</organism>
<feature type="transmembrane region" description="Helical" evidence="13">
    <location>
        <begin position="293"/>
        <end position="311"/>
    </location>
</feature>
<feature type="transmembrane region" description="Helical" evidence="13">
    <location>
        <begin position="711"/>
        <end position="733"/>
    </location>
</feature>
<dbReference type="HOGENOM" id="CLU_000604_17_8_1"/>
<dbReference type="CDD" id="cd18577">
    <property type="entry name" value="ABC_6TM_Pgp_ABCB1_D1_like"/>
    <property type="match status" value="1"/>
</dbReference>
<feature type="transmembrane region" description="Helical" evidence="13">
    <location>
        <begin position="323"/>
        <end position="349"/>
    </location>
</feature>
<dbReference type="FunFam" id="3.40.50.300:FF:000913">
    <property type="entry name" value="ABC multidrug transporter SitT"/>
    <property type="match status" value="1"/>
</dbReference>
<feature type="domain" description="ABC transmembrane type-1" evidence="15">
    <location>
        <begin position="59"/>
        <end position="352"/>
    </location>
</feature>
<evidence type="ECO:0000313" key="16">
    <source>
        <dbReference type="EMBL" id="KIW14968.1"/>
    </source>
</evidence>
<keyword evidence="4" id="KW-0813">Transport</keyword>
<evidence type="ECO:0000259" key="15">
    <source>
        <dbReference type="PROSITE" id="PS50929"/>
    </source>
</evidence>
<dbReference type="SUPFAM" id="SSF52540">
    <property type="entry name" value="P-loop containing nucleoside triphosphate hydrolases"/>
    <property type="match status" value="2"/>
</dbReference>
<dbReference type="Gene3D" id="3.40.50.300">
    <property type="entry name" value="P-loop containing nucleotide triphosphate hydrolases"/>
    <property type="match status" value="2"/>
</dbReference>
<reference evidence="16 17" key="1">
    <citation type="submission" date="2015-01" db="EMBL/GenBank/DDBJ databases">
        <title>The Genome Sequence of Exophiala spinifera CBS89968.</title>
        <authorList>
            <consortium name="The Broad Institute Genomics Platform"/>
            <person name="Cuomo C."/>
            <person name="de Hoog S."/>
            <person name="Gorbushina A."/>
            <person name="Stielow B."/>
            <person name="Teixiera M."/>
            <person name="Abouelleil A."/>
            <person name="Chapman S.B."/>
            <person name="Priest M."/>
            <person name="Young S.K."/>
            <person name="Wortman J."/>
            <person name="Nusbaum C."/>
            <person name="Birren B."/>
        </authorList>
    </citation>
    <scope>NUCLEOTIDE SEQUENCE [LARGE SCALE GENOMIC DNA]</scope>
    <source>
        <strain evidence="16 17">CBS 89968</strain>
    </source>
</reference>
<feature type="domain" description="ABC transporter" evidence="14">
    <location>
        <begin position="385"/>
        <end position="646"/>
    </location>
</feature>
<dbReference type="InterPro" id="IPR017871">
    <property type="entry name" value="ABC_transporter-like_CS"/>
</dbReference>
<dbReference type="Gene3D" id="1.20.1560.10">
    <property type="entry name" value="ABC transporter type 1, transmembrane domain"/>
    <property type="match status" value="2"/>
</dbReference>
<evidence type="ECO:0000256" key="10">
    <source>
        <dbReference type="ARBA" id="ARBA00023136"/>
    </source>
</evidence>
<dbReference type="CDD" id="cd18578">
    <property type="entry name" value="ABC_6TM_Pgp_ABCB1_D2_like"/>
    <property type="match status" value="1"/>
</dbReference>
<evidence type="ECO:0000256" key="12">
    <source>
        <dbReference type="SAM" id="MobiDB-lite"/>
    </source>
</evidence>
<dbReference type="PANTHER" id="PTHR43394:SF11">
    <property type="entry name" value="ATP-BINDING CASSETTE TRANSPORTER"/>
    <property type="match status" value="1"/>
</dbReference>
<dbReference type="PROSITE" id="PS00211">
    <property type="entry name" value="ABC_TRANSPORTER_1"/>
    <property type="match status" value="2"/>
</dbReference>
<accession>A0A0D2B7X6</accession>
<dbReference type="PANTHER" id="PTHR43394">
    <property type="entry name" value="ATP-DEPENDENT PERMEASE MDL1, MITOCHONDRIAL"/>
    <property type="match status" value="1"/>
</dbReference>
<dbReference type="VEuPathDB" id="FungiDB:PV08_07755"/>
<feature type="transmembrane region" description="Helical" evidence="13">
    <location>
        <begin position="58"/>
        <end position="79"/>
    </location>
</feature>
<dbReference type="GO" id="GO:0005743">
    <property type="term" value="C:mitochondrial inner membrane"/>
    <property type="evidence" value="ECO:0007669"/>
    <property type="project" value="TreeGrafter"/>
</dbReference>
<dbReference type="FunFam" id="3.40.50.300:FF:001530">
    <property type="entry name" value="ABC multidrug transporter (Eurofung)"/>
    <property type="match status" value="1"/>
</dbReference>
<dbReference type="FunFam" id="1.20.1560.10:FF:000057">
    <property type="entry name" value="ABC multidrug transporter SitT"/>
    <property type="match status" value="1"/>
</dbReference>
<dbReference type="SMART" id="SM00382">
    <property type="entry name" value="AAA"/>
    <property type="match status" value="2"/>
</dbReference>
<evidence type="ECO:0000256" key="9">
    <source>
        <dbReference type="ARBA" id="ARBA00022989"/>
    </source>
</evidence>
<dbReference type="GO" id="GO:0012505">
    <property type="term" value="C:endomembrane system"/>
    <property type="evidence" value="ECO:0007669"/>
    <property type="project" value="UniProtKB-SubCell"/>
</dbReference>
<evidence type="ECO:0000256" key="11">
    <source>
        <dbReference type="ARBA" id="ARBA00023180"/>
    </source>
</evidence>
<evidence type="ECO:0000259" key="14">
    <source>
        <dbReference type="PROSITE" id="PS50893"/>
    </source>
</evidence>
<gene>
    <name evidence="16" type="ORF">PV08_07755</name>
</gene>
<dbReference type="SUPFAM" id="SSF90123">
    <property type="entry name" value="ABC transporter transmembrane region"/>
    <property type="match status" value="2"/>
</dbReference>
<keyword evidence="5 13" id="KW-0812">Transmembrane</keyword>
<dbReference type="OrthoDB" id="6500128at2759"/>
<dbReference type="PROSITE" id="PS50893">
    <property type="entry name" value="ABC_TRANSPORTER_2"/>
    <property type="match status" value="2"/>
</dbReference>
<dbReference type="InterPro" id="IPR003593">
    <property type="entry name" value="AAA+_ATPase"/>
</dbReference>
<comment type="subcellular location">
    <subcellularLocation>
        <location evidence="2">Endomembrane system</location>
    </subcellularLocation>
    <subcellularLocation>
        <location evidence="1">Membrane</location>
        <topology evidence="1">Multi-pass membrane protein</topology>
    </subcellularLocation>
</comment>
<evidence type="ECO:0000256" key="5">
    <source>
        <dbReference type="ARBA" id="ARBA00022692"/>
    </source>
</evidence>
<dbReference type="GeneID" id="27334838"/>
<dbReference type="GO" id="GO:0090374">
    <property type="term" value="P:oligopeptide export from mitochondrion"/>
    <property type="evidence" value="ECO:0007669"/>
    <property type="project" value="TreeGrafter"/>
</dbReference>
<feature type="domain" description="ABC transmembrane type-1" evidence="15">
    <location>
        <begin position="713"/>
        <end position="1000"/>
    </location>
</feature>
<dbReference type="GO" id="GO:0005524">
    <property type="term" value="F:ATP binding"/>
    <property type="evidence" value="ECO:0007669"/>
    <property type="project" value="UniProtKB-KW"/>
</dbReference>
<evidence type="ECO:0000256" key="4">
    <source>
        <dbReference type="ARBA" id="ARBA00022448"/>
    </source>
</evidence>
<dbReference type="GO" id="GO:0015421">
    <property type="term" value="F:ABC-type oligopeptide transporter activity"/>
    <property type="evidence" value="ECO:0007669"/>
    <property type="project" value="TreeGrafter"/>
</dbReference>
<feature type="transmembrane region" description="Helical" evidence="13">
    <location>
        <begin position="972"/>
        <end position="992"/>
    </location>
</feature>
<keyword evidence="6" id="KW-0677">Repeat</keyword>
<feature type="transmembrane region" description="Helical" evidence="13">
    <location>
        <begin position="856"/>
        <end position="874"/>
    </location>
</feature>
<feature type="transmembrane region" description="Helical" evidence="13">
    <location>
        <begin position="935"/>
        <end position="960"/>
    </location>
</feature>
<feature type="transmembrane region" description="Helical" evidence="13">
    <location>
        <begin position="827"/>
        <end position="850"/>
    </location>
</feature>
<keyword evidence="17" id="KW-1185">Reference proteome</keyword>
<comment type="similarity">
    <text evidence="3">Belongs to the ABC transporter superfamily. ABCB family. Multidrug resistance exporter (TC 3.A.1.201) subfamily.</text>
</comment>
<dbReference type="InterPro" id="IPR027417">
    <property type="entry name" value="P-loop_NTPase"/>
</dbReference>
<feature type="transmembrane region" description="Helical" evidence="13">
    <location>
        <begin position="109"/>
        <end position="130"/>
    </location>
</feature>
<dbReference type="Proteomes" id="UP000053328">
    <property type="component" value="Unassembled WGS sequence"/>
</dbReference>
<dbReference type="EMBL" id="KN847496">
    <property type="protein sequence ID" value="KIW14968.1"/>
    <property type="molecule type" value="Genomic_DNA"/>
</dbReference>